<protein>
    <recommendedName>
        <fullName evidence="1">DUF7782 domain-containing protein</fullName>
    </recommendedName>
</protein>
<evidence type="ECO:0000259" key="1">
    <source>
        <dbReference type="Pfam" id="PF25004"/>
    </source>
</evidence>
<keyword evidence="3" id="KW-1185">Reference proteome</keyword>
<name>A0ABQ6K9K7_9MICO</name>
<sequence length="269" mass="27959">MPAYEYRDGGMVGDAIVEAVVTGAAGHLAPGGVAQLLGNWEERPGVAGLERATGWADAAGLEAWIVERETLDPARYAETWIRDGGTRDSDPGYEELVAAWLDDFAERRVAGVGFGYILLRRPDAGAKLRRLERLAAPLGGGSADGQSAAGLGGHLAATLAAFDAQAALDDEALLASRAVVAPDVTEERSHWPGDADPSVIVLRQGGGFRREVRADTGLAAVVGACDGELSLGVIVDAVAHLLEVDAVALRAELVPQLRELLVGGLLTLA</sequence>
<dbReference type="Pfam" id="PF25004">
    <property type="entry name" value="DUF7782"/>
    <property type="match status" value="1"/>
</dbReference>
<accession>A0ABQ6K9K7</accession>
<comment type="caution">
    <text evidence="2">The sequence shown here is derived from an EMBL/GenBank/DDBJ whole genome shotgun (WGS) entry which is preliminary data.</text>
</comment>
<gene>
    <name evidence="2" type="ORF">GCM10025881_32150</name>
</gene>
<feature type="domain" description="DUF7782" evidence="1">
    <location>
        <begin position="169"/>
        <end position="266"/>
    </location>
</feature>
<evidence type="ECO:0000313" key="2">
    <source>
        <dbReference type="EMBL" id="GMA96391.1"/>
    </source>
</evidence>
<dbReference type="EMBL" id="BSVB01000001">
    <property type="protein sequence ID" value="GMA96391.1"/>
    <property type="molecule type" value="Genomic_DNA"/>
</dbReference>
<proteinExistence type="predicted"/>
<reference evidence="3" key="1">
    <citation type="journal article" date="2019" name="Int. J. Syst. Evol. Microbiol.">
        <title>The Global Catalogue of Microorganisms (GCM) 10K type strain sequencing project: providing services to taxonomists for standard genome sequencing and annotation.</title>
        <authorList>
            <consortium name="The Broad Institute Genomics Platform"/>
            <consortium name="The Broad Institute Genome Sequencing Center for Infectious Disease"/>
            <person name="Wu L."/>
            <person name="Ma J."/>
        </authorList>
    </citation>
    <scope>NUCLEOTIDE SEQUENCE [LARGE SCALE GENOMIC DNA]</scope>
    <source>
        <strain evidence="3">NBRC 108894</strain>
    </source>
</reference>
<evidence type="ECO:0000313" key="3">
    <source>
        <dbReference type="Proteomes" id="UP001157034"/>
    </source>
</evidence>
<dbReference type="Proteomes" id="UP001157034">
    <property type="component" value="Unassembled WGS sequence"/>
</dbReference>
<organism evidence="2 3">
    <name type="scientific">Pseudolysinimonas kribbensis</name>
    <dbReference type="NCBI Taxonomy" id="433641"/>
    <lineage>
        <taxon>Bacteria</taxon>
        <taxon>Bacillati</taxon>
        <taxon>Actinomycetota</taxon>
        <taxon>Actinomycetes</taxon>
        <taxon>Micrococcales</taxon>
        <taxon>Microbacteriaceae</taxon>
        <taxon>Pseudolysinimonas</taxon>
    </lineage>
</organism>
<dbReference type="InterPro" id="IPR056684">
    <property type="entry name" value="DUF7782"/>
</dbReference>